<accession>A0A9E7AQC5</accession>
<dbReference type="KEGG" id="agh:M3I41_05045"/>
<dbReference type="PANTHER" id="PTHR35936:SF17">
    <property type="entry name" value="ARGININE-BINDING EXTRACELLULAR PROTEIN ARTP"/>
    <property type="match status" value="1"/>
</dbReference>
<gene>
    <name evidence="4" type="ORF">M3I41_05045</name>
</gene>
<keyword evidence="1 2" id="KW-0732">Signal</keyword>
<evidence type="ECO:0000256" key="2">
    <source>
        <dbReference type="SAM" id="SignalP"/>
    </source>
</evidence>
<dbReference type="AlphaFoldDB" id="A0A9E7AQC5"/>
<dbReference type="Proteomes" id="UP000830236">
    <property type="component" value="Chromosome"/>
</dbReference>
<sequence>MKKSLPVIASLLVATCALGLSGCTDAAKEMAQRSGSTASASVPTVDLSGVTKQDDIAALVPASVSGDGTLTIATSADYSPAEFLDANGKPIGYEVDLATALSKVLGLKVKFVNAEFDSIIPAVGSKYDMSISSFTVTSERTKSVNMVAYIKVGSRFNVAKGNPSKVDPSNPLNLCGLTIGVQTGTSQEEAINTYSTNCTKASKKAINVKSYAKFGDATTALAGQALDATFADSPVADYAAKQTNGAVVAAGDLVDPATQAVVINKNDTATTQAVQKAMQYLIDKGVWNQILTAWGIDTSQALKTATINPAE</sequence>
<evidence type="ECO:0000313" key="5">
    <source>
        <dbReference type="Proteomes" id="UP000830236"/>
    </source>
</evidence>
<evidence type="ECO:0000313" key="4">
    <source>
        <dbReference type="EMBL" id="UQF78987.1"/>
    </source>
</evidence>
<evidence type="ECO:0000256" key="1">
    <source>
        <dbReference type="ARBA" id="ARBA00022729"/>
    </source>
</evidence>
<protein>
    <submittedName>
        <fullName evidence="4">ABC transporter substrate-binding protein</fullName>
    </submittedName>
</protein>
<dbReference type="CDD" id="cd01004">
    <property type="entry name" value="PBP2_MidA_like"/>
    <property type="match status" value="1"/>
</dbReference>
<feature type="chain" id="PRO_5039131378" evidence="2">
    <location>
        <begin position="27"/>
        <end position="311"/>
    </location>
</feature>
<organism evidence="4 5">
    <name type="scientific">Actinomyces graevenitzii</name>
    <dbReference type="NCBI Taxonomy" id="55565"/>
    <lineage>
        <taxon>Bacteria</taxon>
        <taxon>Bacillati</taxon>
        <taxon>Actinomycetota</taxon>
        <taxon>Actinomycetes</taxon>
        <taxon>Actinomycetales</taxon>
        <taxon>Actinomycetaceae</taxon>
        <taxon>Actinomyces</taxon>
    </lineage>
</organism>
<dbReference type="SMART" id="SM00062">
    <property type="entry name" value="PBPb"/>
    <property type="match status" value="1"/>
</dbReference>
<evidence type="ECO:0000259" key="3">
    <source>
        <dbReference type="SMART" id="SM00062"/>
    </source>
</evidence>
<dbReference type="Gene3D" id="3.40.190.10">
    <property type="entry name" value="Periplasmic binding protein-like II"/>
    <property type="match status" value="2"/>
</dbReference>
<dbReference type="PANTHER" id="PTHR35936">
    <property type="entry name" value="MEMBRANE-BOUND LYTIC MUREIN TRANSGLYCOSYLASE F"/>
    <property type="match status" value="1"/>
</dbReference>
<dbReference type="PROSITE" id="PS51257">
    <property type="entry name" value="PROKAR_LIPOPROTEIN"/>
    <property type="match status" value="1"/>
</dbReference>
<reference evidence="4" key="1">
    <citation type="submission" date="2022-05" db="EMBL/GenBank/DDBJ databases">
        <title>Using nanopore sequencing to obtain complete genomes from saliva samples.</title>
        <authorList>
            <person name="Baker J.L."/>
        </authorList>
    </citation>
    <scope>NUCLEOTIDE SEQUENCE</scope>
    <source>
        <strain evidence="4">JCVI-JB-Ag32</strain>
    </source>
</reference>
<dbReference type="Pfam" id="PF00497">
    <property type="entry name" value="SBP_bac_3"/>
    <property type="match status" value="1"/>
</dbReference>
<feature type="signal peptide" evidence="2">
    <location>
        <begin position="1"/>
        <end position="26"/>
    </location>
</feature>
<proteinExistence type="predicted"/>
<name>A0A9E7AQC5_9ACTO</name>
<dbReference type="SUPFAM" id="SSF53850">
    <property type="entry name" value="Periplasmic binding protein-like II"/>
    <property type="match status" value="1"/>
</dbReference>
<feature type="domain" description="Solute-binding protein family 3/N-terminal" evidence="3">
    <location>
        <begin position="69"/>
        <end position="297"/>
    </location>
</feature>
<dbReference type="EMBL" id="CP097095">
    <property type="protein sequence ID" value="UQF78987.1"/>
    <property type="molecule type" value="Genomic_DNA"/>
</dbReference>
<dbReference type="InterPro" id="IPR001638">
    <property type="entry name" value="Solute-binding_3/MltF_N"/>
</dbReference>